<sequence>MARLAQSISLFPLHRRGYVVASDVSVRVGLRNIGRIEEKPVTRDDSEAYSIWAPDPITGYYRPINHTPEIDPVELRQMLLNHKFRSPH</sequence>
<evidence type="ECO:0000313" key="1">
    <source>
        <dbReference type="EMBL" id="RDX72330.1"/>
    </source>
</evidence>
<organism evidence="1 2">
    <name type="scientific">Mucuna pruriens</name>
    <name type="common">Velvet bean</name>
    <name type="synonym">Dolichos pruriens</name>
    <dbReference type="NCBI Taxonomy" id="157652"/>
    <lineage>
        <taxon>Eukaryota</taxon>
        <taxon>Viridiplantae</taxon>
        <taxon>Streptophyta</taxon>
        <taxon>Embryophyta</taxon>
        <taxon>Tracheophyta</taxon>
        <taxon>Spermatophyta</taxon>
        <taxon>Magnoliopsida</taxon>
        <taxon>eudicotyledons</taxon>
        <taxon>Gunneridae</taxon>
        <taxon>Pentapetalae</taxon>
        <taxon>rosids</taxon>
        <taxon>fabids</taxon>
        <taxon>Fabales</taxon>
        <taxon>Fabaceae</taxon>
        <taxon>Papilionoideae</taxon>
        <taxon>50 kb inversion clade</taxon>
        <taxon>NPAAA clade</taxon>
        <taxon>indigoferoid/millettioid clade</taxon>
        <taxon>Phaseoleae</taxon>
        <taxon>Mucuna</taxon>
    </lineage>
</organism>
<proteinExistence type="predicted"/>
<comment type="caution">
    <text evidence="1">The sequence shown here is derived from an EMBL/GenBank/DDBJ whole genome shotgun (WGS) entry which is preliminary data.</text>
</comment>
<name>A0A371F213_MUCPR</name>
<dbReference type="Pfam" id="PF03242">
    <property type="entry name" value="LEA_3a"/>
    <property type="match status" value="1"/>
</dbReference>
<protein>
    <submittedName>
        <fullName evidence="1">Late embryogenesis abundant protein Lea5</fullName>
    </submittedName>
</protein>
<feature type="non-terminal residue" evidence="1">
    <location>
        <position position="1"/>
    </location>
</feature>
<dbReference type="PANTHER" id="PTHR33509">
    <property type="entry name" value="LATE EMBRYOGENIS ABUNDANT PROTEIN 2-RELATED"/>
    <property type="match status" value="1"/>
</dbReference>
<dbReference type="STRING" id="157652.A0A371F213"/>
<dbReference type="OrthoDB" id="1693956at2759"/>
<accession>A0A371F213</accession>
<dbReference type="InterPro" id="IPR004926">
    <property type="entry name" value="LEA_3a"/>
</dbReference>
<dbReference type="EMBL" id="QJKJ01010951">
    <property type="protein sequence ID" value="RDX72330.1"/>
    <property type="molecule type" value="Genomic_DNA"/>
</dbReference>
<dbReference type="GO" id="GO:0005739">
    <property type="term" value="C:mitochondrion"/>
    <property type="evidence" value="ECO:0007669"/>
    <property type="project" value="TreeGrafter"/>
</dbReference>
<keyword evidence="2" id="KW-1185">Reference proteome</keyword>
<dbReference type="GO" id="GO:0006950">
    <property type="term" value="P:response to stress"/>
    <property type="evidence" value="ECO:0007669"/>
    <property type="project" value="TreeGrafter"/>
</dbReference>
<dbReference type="Proteomes" id="UP000257109">
    <property type="component" value="Unassembled WGS sequence"/>
</dbReference>
<dbReference type="PANTHER" id="PTHR33509:SF34">
    <property type="entry name" value="LATE EMBRYOGENIS ABUNDANT PROTEIN 41"/>
    <property type="match status" value="1"/>
</dbReference>
<evidence type="ECO:0000313" key="2">
    <source>
        <dbReference type="Proteomes" id="UP000257109"/>
    </source>
</evidence>
<reference evidence="1" key="1">
    <citation type="submission" date="2018-05" db="EMBL/GenBank/DDBJ databases">
        <title>Draft genome of Mucuna pruriens seed.</title>
        <authorList>
            <person name="Nnadi N.E."/>
            <person name="Vos R."/>
            <person name="Hasami M.H."/>
            <person name="Devisetty U.K."/>
            <person name="Aguiy J.C."/>
        </authorList>
    </citation>
    <scope>NUCLEOTIDE SEQUENCE [LARGE SCALE GENOMIC DNA]</scope>
    <source>
        <strain evidence="1">JCA_2017</strain>
    </source>
</reference>
<gene>
    <name evidence="1" type="primary">LEA5</name>
    <name evidence="1" type="ORF">CR513_48201</name>
</gene>
<dbReference type="AlphaFoldDB" id="A0A371F213"/>